<feature type="compositionally biased region" description="Basic and acidic residues" evidence="2">
    <location>
        <begin position="50"/>
        <end position="65"/>
    </location>
</feature>
<dbReference type="EMBL" id="MHMQ01000019">
    <property type="protein sequence ID" value="OGZ30494.1"/>
    <property type="molecule type" value="Genomic_DNA"/>
</dbReference>
<feature type="region of interest" description="Disordered" evidence="2">
    <location>
        <begin position="1"/>
        <end position="22"/>
    </location>
</feature>
<evidence type="ECO:0000256" key="1">
    <source>
        <dbReference type="SAM" id="Coils"/>
    </source>
</evidence>
<comment type="caution">
    <text evidence="3">The sequence shown here is derived from an EMBL/GenBank/DDBJ whole genome shotgun (WGS) entry which is preliminary data.</text>
</comment>
<keyword evidence="1" id="KW-0175">Coiled coil</keyword>
<evidence type="ECO:0000256" key="2">
    <source>
        <dbReference type="SAM" id="MobiDB-lite"/>
    </source>
</evidence>
<gene>
    <name evidence="3" type="ORF">A2931_00205</name>
</gene>
<dbReference type="AlphaFoldDB" id="A0A1G2EXF3"/>
<feature type="coiled-coil region" evidence="1">
    <location>
        <begin position="160"/>
        <end position="187"/>
    </location>
</feature>
<dbReference type="Proteomes" id="UP000177486">
    <property type="component" value="Unassembled WGS sequence"/>
</dbReference>
<reference evidence="3 4" key="1">
    <citation type="journal article" date="2016" name="Nat. Commun.">
        <title>Thousands of microbial genomes shed light on interconnected biogeochemical processes in an aquifer system.</title>
        <authorList>
            <person name="Anantharaman K."/>
            <person name="Brown C.T."/>
            <person name="Hug L.A."/>
            <person name="Sharon I."/>
            <person name="Castelle C.J."/>
            <person name="Probst A.J."/>
            <person name="Thomas B.C."/>
            <person name="Singh A."/>
            <person name="Wilkins M.J."/>
            <person name="Karaoz U."/>
            <person name="Brodie E.L."/>
            <person name="Williams K.H."/>
            <person name="Hubbard S.S."/>
            <person name="Banfield J.F."/>
        </authorList>
    </citation>
    <scope>NUCLEOTIDE SEQUENCE [LARGE SCALE GENOMIC DNA]</scope>
</reference>
<name>A0A1G2EXF3_9BACT</name>
<dbReference type="SUPFAM" id="SSF56112">
    <property type="entry name" value="Protein kinase-like (PK-like)"/>
    <property type="match status" value="1"/>
</dbReference>
<feature type="region of interest" description="Disordered" evidence="2">
    <location>
        <begin position="38"/>
        <end position="65"/>
    </location>
</feature>
<dbReference type="InterPro" id="IPR011009">
    <property type="entry name" value="Kinase-like_dom_sf"/>
</dbReference>
<organism evidence="3 4">
    <name type="scientific">Candidatus Niyogibacteria bacterium RIFCSPLOWO2_01_FULL_45_48</name>
    <dbReference type="NCBI Taxonomy" id="1801724"/>
    <lineage>
        <taxon>Bacteria</taxon>
        <taxon>Candidatus Niyogiibacteriota</taxon>
    </lineage>
</organism>
<protein>
    <submittedName>
        <fullName evidence="3">Uncharacterized protein</fullName>
    </submittedName>
</protein>
<accession>A0A1G2EXF3</accession>
<sequence length="234" mass="26672">MSFENPTSEPNKEAIPQSKIEVESDYEGFVPEEFKQDPLGYFESQGKNIKSGEIKRDETGRVREDPTAVKELPIWTDAGGAELHSIGKRVNIEKGKVGASGDPFYEYRVMELVSEAGLPTPRPVAKVEQSGTHLIVMEKVQGIGWYDKDAMHLKEKGYTDEDIESLKQQAEERMVALQAKFEEAGIQRGWKLKDMIFDIDIENKTIRSVTPVDWERTKIDQEKFEAYNRNKINS</sequence>
<proteinExistence type="predicted"/>
<evidence type="ECO:0000313" key="4">
    <source>
        <dbReference type="Proteomes" id="UP000177486"/>
    </source>
</evidence>
<evidence type="ECO:0000313" key="3">
    <source>
        <dbReference type="EMBL" id="OGZ30494.1"/>
    </source>
</evidence>